<keyword evidence="8" id="KW-0732">Signal</keyword>
<feature type="signal peptide" evidence="8">
    <location>
        <begin position="1"/>
        <end position="21"/>
    </location>
</feature>
<proteinExistence type="inferred from homology"/>
<dbReference type="GO" id="GO:0032153">
    <property type="term" value="C:cell division site"/>
    <property type="evidence" value="ECO:0007669"/>
    <property type="project" value="TreeGrafter"/>
</dbReference>
<comment type="similarity">
    <text evidence="2">Belongs to the Mediator complex subunit 10 family.</text>
</comment>
<evidence type="ECO:0000313" key="10">
    <source>
        <dbReference type="Proteomes" id="UP000383932"/>
    </source>
</evidence>
<reference evidence="9 10" key="1">
    <citation type="journal article" date="2019" name="Fungal Biol. Biotechnol.">
        <title>Draft genome sequence of fastidious pathogen Ceratobasidium theobromae, which causes vascular-streak dieback in Theobroma cacao.</title>
        <authorList>
            <person name="Ali S.S."/>
            <person name="Asman A."/>
            <person name="Shao J."/>
            <person name="Firmansyah A.P."/>
            <person name="Susilo A.W."/>
            <person name="Rosmana A."/>
            <person name="McMahon P."/>
            <person name="Junaid M."/>
            <person name="Guest D."/>
            <person name="Kheng T.Y."/>
            <person name="Meinhardt L.W."/>
            <person name="Bailey B.A."/>
        </authorList>
    </citation>
    <scope>NUCLEOTIDE SEQUENCE [LARGE SCALE GENOMIC DNA]</scope>
    <source>
        <strain evidence="9 10">CT2</strain>
    </source>
</reference>
<comment type="caution">
    <text evidence="9">The sequence shown here is derived from an EMBL/GenBank/DDBJ whole genome shotgun (WGS) entry which is preliminary data.</text>
</comment>
<feature type="chain" id="PRO_5024351631" evidence="8">
    <location>
        <begin position="22"/>
        <end position="1012"/>
    </location>
</feature>
<dbReference type="EMBL" id="SSOP01000013">
    <property type="protein sequence ID" value="KAB5595070.1"/>
    <property type="molecule type" value="Genomic_DNA"/>
</dbReference>
<feature type="transmembrane region" description="Helical" evidence="7">
    <location>
        <begin position="172"/>
        <end position="190"/>
    </location>
</feature>
<keyword evidence="10" id="KW-1185">Reference proteome</keyword>
<feature type="region of interest" description="Disordered" evidence="6">
    <location>
        <begin position="364"/>
        <end position="397"/>
    </location>
</feature>
<protein>
    <submittedName>
        <fullName evidence="9">SUR7/pali family protein</fullName>
    </submittedName>
</protein>
<dbReference type="InterPro" id="IPR019145">
    <property type="entry name" value="Mediator_Med10"/>
</dbReference>
<evidence type="ECO:0000256" key="6">
    <source>
        <dbReference type="SAM" id="MobiDB-lite"/>
    </source>
</evidence>
<dbReference type="GO" id="GO:0035838">
    <property type="term" value="C:growing cell tip"/>
    <property type="evidence" value="ECO:0007669"/>
    <property type="project" value="TreeGrafter"/>
</dbReference>
<dbReference type="InterPro" id="IPR009571">
    <property type="entry name" value="SUR7/Rim9-like_fungi"/>
</dbReference>
<comment type="subcellular location">
    <subcellularLocation>
        <location evidence="1">Nucleus</location>
    </subcellularLocation>
</comment>
<dbReference type="GO" id="GO:0003712">
    <property type="term" value="F:transcription coregulator activity"/>
    <property type="evidence" value="ECO:0007669"/>
    <property type="project" value="InterPro"/>
</dbReference>
<feature type="transmembrane region" description="Helical" evidence="7">
    <location>
        <begin position="337"/>
        <end position="357"/>
    </location>
</feature>
<evidence type="ECO:0000256" key="2">
    <source>
        <dbReference type="ARBA" id="ARBA00005389"/>
    </source>
</evidence>
<dbReference type="GO" id="GO:0005886">
    <property type="term" value="C:plasma membrane"/>
    <property type="evidence" value="ECO:0007669"/>
    <property type="project" value="InterPro"/>
</dbReference>
<evidence type="ECO:0000256" key="8">
    <source>
        <dbReference type="SAM" id="SignalP"/>
    </source>
</evidence>
<evidence type="ECO:0000313" key="9">
    <source>
        <dbReference type="EMBL" id="KAB5595070.1"/>
    </source>
</evidence>
<dbReference type="PANTHER" id="PTHR28013:SF4">
    <property type="entry name" value="MARVEL DOMAIN-CONTAINING PROTEIN"/>
    <property type="match status" value="1"/>
</dbReference>
<name>A0A5N5QTK3_9AGAM</name>
<keyword evidence="3" id="KW-0805">Transcription regulation</keyword>
<evidence type="ECO:0000256" key="5">
    <source>
        <dbReference type="ARBA" id="ARBA00023242"/>
    </source>
</evidence>
<keyword evidence="5" id="KW-0539">Nucleus</keyword>
<dbReference type="GO" id="GO:0006357">
    <property type="term" value="P:regulation of transcription by RNA polymerase II"/>
    <property type="evidence" value="ECO:0007669"/>
    <property type="project" value="InterPro"/>
</dbReference>
<feature type="region of interest" description="Disordered" evidence="6">
    <location>
        <begin position="453"/>
        <end position="814"/>
    </location>
</feature>
<keyword evidence="4" id="KW-0804">Transcription</keyword>
<evidence type="ECO:0000256" key="7">
    <source>
        <dbReference type="SAM" id="Phobius"/>
    </source>
</evidence>
<evidence type="ECO:0000256" key="3">
    <source>
        <dbReference type="ARBA" id="ARBA00023015"/>
    </source>
</evidence>
<feature type="compositionally biased region" description="Polar residues" evidence="6">
    <location>
        <begin position="636"/>
        <end position="650"/>
    </location>
</feature>
<gene>
    <name evidence="9" type="ORF">CTheo_1531</name>
</gene>
<feature type="region of interest" description="Disordered" evidence="6">
    <location>
        <begin position="837"/>
        <end position="861"/>
    </location>
</feature>
<feature type="compositionally biased region" description="Low complexity" evidence="6">
    <location>
        <begin position="651"/>
        <end position="663"/>
    </location>
</feature>
<feature type="compositionally biased region" description="Polar residues" evidence="6">
    <location>
        <begin position="537"/>
        <end position="551"/>
    </location>
</feature>
<feature type="compositionally biased region" description="Pro residues" evidence="6">
    <location>
        <begin position="508"/>
        <end position="522"/>
    </location>
</feature>
<organism evidence="9 10">
    <name type="scientific">Ceratobasidium theobromae</name>
    <dbReference type="NCBI Taxonomy" id="1582974"/>
    <lineage>
        <taxon>Eukaryota</taxon>
        <taxon>Fungi</taxon>
        <taxon>Dikarya</taxon>
        <taxon>Basidiomycota</taxon>
        <taxon>Agaricomycotina</taxon>
        <taxon>Agaricomycetes</taxon>
        <taxon>Cantharellales</taxon>
        <taxon>Ceratobasidiaceae</taxon>
        <taxon>Ceratobasidium</taxon>
    </lineage>
</organism>
<dbReference type="Pfam" id="PF09748">
    <property type="entry name" value="Med10"/>
    <property type="match status" value="1"/>
</dbReference>
<feature type="compositionally biased region" description="Basic and acidic residues" evidence="6">
    <location>
        <begin position="785"/>
        <end position="794"/>
    </location>
</feature>
<feature type="transmembrane region" description="Helical" evidence="7">
    <location>
        <begin position="259"/>
        <end position="283"/>
    </location>
</feature>
<dbReference type="OrthoDB" id="3365245at2759"/>
<dbReference type="AlphaFoldDB" id="A0A5N5QTK3"/>
<keyword evidence="7" id="KW-0472">Membrane</keyword>
<dbReference type="GO" id="GO:0016592">
    <property type="term" value="C:mediator complex"/>
    <property type="evidence" value="ECO:0007669"/>
    <property type="project" value="InterPro"/>
</dbReference>
<dbReference type="PANTHER" id="PTHR28013">
    <property type="entry name" value="PROTEIN DCV1-RELATED"/>
    <property type="match status" value="1"/>
</dbReference>
<accession>A0A5N5QTK3</accession>
<dbReference type="Pfam" id="PF06687">
    <property type="entry name" value="SUR7"/>
    <property type="match status" value="1"/>
</dbReference>
<keyword evidence="7" id="KW-0812">Transmembrane</keyword>
<feature type="transmembrane region" description="Helical" evidence="7">
    <location>
        <begin position="289"/>
        <end position="316"/>
    </location>
</feature>
<evidence type="ECO:0000256" key="4">
    <source>
        <dbReference type="ARBA" id="ARBA00023163"/>
    </source>
</evidence>
<evidence type="ECO:0000256" key="1">
    <source>
        <dbReference type="ARBA" id="ARBA00004123"/>
    </source>
</evidence>
<dbReference type="Proteomes" id="UP000383932">
    <property type="component" value="Unassembled WGS sequence"/>
</dbReference>
<dbReference type="InterPro" id="IPR051380">
    <property type="entry name" value="pH-response_reg_palI/RIM9"/>
</dbReference>
<keyword evidence="7" id="KW-1133">Transmembrane helix</keyword>
<sequence>MASSLLPAAVALCAALLLVLARQLLIPEPKPAPSPPAADLEKASMISIESDICLKADVIDDVWPPVERETDTPTPTIAALPDVPLVWGMDYSPADRPLGAYSHIASALGVDEPEPAVRCEASPTDTRPMRSRSLISGIVSDWNSLSQSEQQAWATLSETRARSRTHNPATPGFFVTLAATGLLAVVCFSVPHFKSVYFLRAAIQQSGVSGSVTFGVLGYCLDFNSNVTCSQPRVGWEFDPNALLGNDLPIQIPNVVVKWITYALATHIAALCLAGISALFGLLAHVREFTMSCFSTCISGFAAAICLVAFIFDLVLFFAVRARVNNVDGGSASIGNALWMTLAAWVCLFFAGCAFAFGRCCVSKSSSGRSNKRNKRKNRDQDSDSDAEDGSKFARQSEQMRLDAVKAEADRKRQQATRQEVGLPAFYEYERAPLRPRDEPQYYEEEVEVVVPYSDQSGTTSTRKTRASERSATGTVRSNRAYEPGVPGTRAVDDYFNGTAASVSPGPNTYPPPPQPQSPPQHQPRQPSAHAHAVYSPSRQPSAHTAYSPPQQRDPYLAVAAVGAGYSDNRGYGGDAYVPQQYPPAQPQAQDPYALSSYNPNAATMSPPLPTHYQDHSSSSYVQQGYYGHEQDRSGYDSQQAYNHAAQQMYAQPEPQRAQPPAAGYDPYAHDPYAQAHDPYAQAQDPYAQVQDPYAQDPYAQPHASYAHDPYVQQAHDPYAQRGPSRQPTMPQPFDQLQPQDPPLVASPSPLHSPVYSPRLVTAGPAGPLSAGVGTSSQPVHPHAHAWEGARSDESAPEAPPPEYELTPGAGPSTAATPLCVSWTTVMSMPIAGRTMPGLTHASPAGAVDSPDSMPPTPVPVPANAPPLIQVQARIRLVVSTLTELGVCALDVQPASATPELSAGLVGARVDQLVEHLAELEKLSAKLDMNVPLEVFADIDQNKNPNNITKNRIDDTAAENQWINGRLHAIETYRNMLGEALCEHFPALQPHVQPHLSGSSGSGGNEGMVTNV</sequence>